<comment type="caution">
    <text evidence="3">The sequence shown here is derived from an EMBL/GenBank/DDBJ whole genome shotgun (WGS) entry which is preliminary data.</text>
</comment>
<dbReference type="Pfam" id="PF07876">
    <property type="entry name" value="Dabb"/>
    <property type="match status" value="1"/>
</dbReference>
<dbReference type="OrthoDB" id="1601230at2759"/>
<evidence type="ECO:0000256" key="1">
    <source>
        <dbReference type="ARBA" id="ARBA00011738"/>
    </source>
</evidence>
<dbReference type="InterPro" id="IPR011008">
    <property type="entry name" value="Dimeric_a/b-barrel"/>
</dbReference>
<proteinExistence type="predicted"/>
<dbReference type="Proteomes" id="UP000803844">
    <property type="component" value="Unassembled WGS sequence"/>
</dbReference>
<dbReference type="SUPFAM" id="SSF54909">
    <property type="entry name" value="Dimeric alpha+beta barrel"/>
    <property type="match status" value="1"/>
</dbReference>
<dbReference type="PROSITE" id="PS51502">
    <property type="entry name" value="S_R_A_B_BARREL"/>
    <property type="match status" value="1"/>
</dbReference>
<dbReference type="PANTHER" id="PTHR33178">
    <property type="match status" value="1"/>
</dbReference>
<dbReference type="SMART" id="SM00886">
    <property type="entry name" value="Dabb"/>
    <property type="match status" value="1"/>
</dbReference>
<dbReference type="InterPro" id="IPR044662">
    <property type="entry name" value="HS1/DABB1-like"/>
</dbReference>
<dbReference type="PANTHER" id="PTHR33178:SF10">
    <property type="entry name" value="STRESS-RESPONSE A_B BARREL DOMAIN-CONTAINING PROTEIN"/>
    <property type="match status" value="1"/>
</dbReference>
<dbReference type="InterPro" id="IPR013097">
    <property type="entry name" value="Dabb"/>
</dbReference>
<name>A0A9P5CVL9_CRYP1</name>
<organism evidence="3 4">
    <name type="scientific">Cryphonectria parasitica (strain ATCC 38755 / EP155)</name>
    <dbReference type="NCBI Taxonomy" id="660469"/>
    <lineage>
        <taxon>Eukaryota</taxon>
        <taxon>Fungi</taxon>
        <taxon>Dikarya</taxon>
        <taxon>Ascomycota</taxon>
        <taxon>Pezizomycotina</taxon>
        <taxon>Sordariomycetes</taxon>
        <taxon>Sordariomycetidae</taxon>
        <taxon>Diaporthales</taxon>
        <taxon>Cryphonectriaceae</taxon>
        <taxon>Cryphonectria-Endothia species complex</taxon>
        <taxon>Cryphonectria</taxon>
    </lineage>
</organism>
<comment type="subunit">
    <text evidence="1">Homodimer.</text>
</comment>
<protein>
    <recommendedName>
        <fullName evidence="2">Stress-response A/B barrel domain-containing protein</fullName>
    </recommendedName>
</protein>
<sequence>MTVVHTVLLRFKEDAGADQVKMAIADLLDLKVKCVRADTKQPYMQVTSGGKDNSVEGLRVQQGFQYAFVMEFESTADRDYYAKSDPAHQAYVKTYMPIFEKVIVFDYSKMEF</sequence>
<dbReference type="GeneID" id="63838908"/>
<dbReference type="EMBL" id="MU032344">
    <property type="protein sequence ID" value="KAF3770780.1"/>
    <property type="molecule type" value="Genomic_DNA"/>
</dbReference>
<dbReference type="AlphaFoldDB" id="A0A9P5CVL9"/>
<gene>
    <name evidence="3" type="ORF">M406DRAFT_34253</name>
</gene>
<feature type="domain" description="Stress-response A/B barrel" evidence="2">
    <location>
        <begin position="3"/>
        <end position="107"/>
    </location>
</feature>
<evidence type="ECO:0000259" key="2">
    <source>
        <dbReference type="PROSITE" id="PS51502"/>
    </source>
</evidence>
<keyword evidence="4" id="KW-1185">Reference proteome</keyword>
<reference evidence="3" key="1">
    <citation type="journal article" date="2020" name="Phytopathology">
        <title>Genome sequence of the chestnut blight fungus Cryphonectria parasitica EP155: A fundamental resource for an archetypical invasive plant pathogen.</title>
        <authorList>
            <person name="Crouch J.A."/>
            <person name="Dawe A."/>
            <person name="Aerts A."/>
            <person name="Barry K."/>
            <person name="Churchill A.C.L."/>
            <person name="Grimwood J."/>
            <person name="Hillman B."/>
            <person name="Milgroom M.G."/>
            <person name="Pangilinan J."/>
            <person name="Smith M."/>
            <person name="Salamov A."/>
            <person name="Schmutz J."/>
            <person name="Yadav J."/>
            <person name="Grigoriev I.V."/>
            <person name="Nuss D."/>
        </authorList>
    </citation>
    <scope>NUCLEOTIDE SEQUENCE</scope>
    <source>
        <strain evidence="3">EP155</strain>
    </source>
</reference>
<evidence type="ECO:0000313" key="4">
    <source>
        <dbReference type="Proteomes" id="UP000803844"/>
    </source>
</evidence>
<dbReference type="RefSeq" id="XP_040781741.1">
    <property type="nucleotide sequence ID" value="XM_040921779.1"/>
</dbReference>
<accession>A0A9P5CVL9</accession>
<evidence type="ECO:0000313" key="3">
    <source>
        <dbReference type="EMBL" id="KAF3770780.1"/>
    </source>
</evidence>
<dbReference type="Gene3D" id="3.30.70.100">
    <property type="match status" value="1"/>
</dbReference>